<name>A0AAN4R4Z6_9PROT</name>
<dbReference type="RefSeq" id="WP_146926819.1">
    <property type="nucleotide sequence ID" value="NZ_BAPU01000059.1"/>
</dbReference>
<gene>
    <name evidence="3" type="ORF">ABO01nite_28620</name>
</gene>
<dbReference type="EMBL" id="BJVS01000010">
    <property type="protein sequence ID" value="GEL54855.1"/>
    <property type="molecule type" value="Genomic_DNA"/>
</dbReference>
<keyword evidence="1" id="KW-1133">Transmembrane helix</keyword>
<dbReference type="Proteomes" id="UP000321287">
    <property type="component" value="Unassembled WGS sequence"/>
</dbReference>
<feature type="signal peptide" evidence="2">
    <location>
        <begin position="1"/>
        <end position="40"/>
    </location>
</feature>
<comment type="caution">
    <text evidence="3">The sequence shown here is derived from an EMBL/GenBank/DDBJ whole genome shotgun (WGS) entry which is preliminary data.</text>
</comment>
<evidence type="ECO:0000313" key="4">
    <source>
        <dbReference type="Proteomes" id="UP000321287"/>
    </source>
</evidence>
<feature type="transmembrane region" description="Helical" evidence="1">
    <location>
        <begin position="60"/>
        <end position="82"/>
    </location>
</feature>
<dbReference type="AlphaFoldDB" id="A0AAN4R4Z6"/>
<evidence type="ECO:0000313" key="3">
    <source>
        <dbReference type="EMBL" id="GEL54855.1"/>
    </source>
</evidence>
<evidence type="ECO:0008006" key="5">
    <source>
        <dbReference type="Google" id="ProtNLM"/>
    </source>
</evidence>
<accession>A0AAN4R4Z6</accession>
<sequence length="139" mass="15025">MSFFLHHPAFARGFSLVRRHSAVLSLLLVACVVLASPAHAQTIDTWMQSVAQKFENAIRYGIAFICIVGGLGSILWGVIHFITLMRGRNSQHSLMAIGGAVVGGIILLVFSFWTGVLTRTVSPNGLEGNGTAQMLQMDQ</sequence>
<protein>
    <recommendedName>
        <fullName evidence="5">Conjugal transfer protein TrbC</fullName>
    </recommendedName>
</protein>
<keyword evidence="2" id="KW-0732">Signal</keyword>
<feature type="transmembrane region" description="Helical" evidence="1">
    <location>
        <begin position="94"/>
        <end position="113"/>
    </location>
</feature>
<keyword evidence="4" id="KW-1185">Reference proteome</keyword>
<feature type="chain" id="PRO_5042988422" description="Conjugal transfer protein TrbC" evidence="2">
    <location>
        <begin position="41"/>
        <end position="139"/>
    </location>
</feature>
<evidence type="ECO:0000256" key="1">
    <source>
        <dbReference type="SAM" id="Phobius"/>
    </source>
</evidence>
<organism evidence="3 4">
    <name type="scientific">Asaia bogorensis NBRC 16594</name>
    <dbReference type="NCBI Taxonomy" id="1231624"/>
    <lineage>
        <taxon>Bacteria</taxon>
        <taxon>Pseudomonadati</taxon>
        <taxon>Pseudomonadota</taxon>
        <taxon>Alphaproteobacteria</taxon>
        <taxon>Acetobacterales</taxon>
        <taxon>Acetobacteraceae</taxon>
        <taxon>Asaia</taxon>
    </lineage>
</organism>
<reference evidence="3 4" key="1">
    <citation type="submission" date="2019-07" db="EMBL/GenBank/DDBJ databases">
        <title>Whole genome shotgun sequence of Asaia bogorensis NBRC 16594.</title>
        <authorList>
            <person name="Hosoyama A."/>
            <person name="Uohara A."/>
            <person name="Ohji S."/>
            <person name="Ichikawa N."/>
        </authorList>
    </citation>
    <scope>NUCLEOTIDE SEQUENCE [LARGE SCALE GENOMIC DNA]</scope>
    <source>
        <strain evidence="3 4">NBRC 16594</strain>
    </source>
</reference>
<keyword evidence="1" id="KW-0472">Membrane</keyword>
<proteinExistence type="predicted"/>
<evidence type="ECO:0000256" key="2">
    <source>
        <dbReference type="SAM" id="SignalP"/>
    </source>
</evidence>
<keyword evidence="1" id="KW-0812">Transmembrane</keyword>